<dbReference type="Pfam" id="PF26130">
    <property type="entry name" value="PB1-like"/>
    <property type="match status" value="1"/>
</dbReference>
<comment type="caution">
    <text evidence="2">The sequence shown here is derived from an EMBL/GenBank/DDBJ whole genome shotgun (WGS) entry which is preliminary data.</text>
</comment>
<evidence type="ECO:0000259" key="1">
    <source>
        <dbReference type="Pfam" id="PF26130"/>
    </source>
</evidence>
<dbReference type="EMBL" id="SDMP01000016">
    <property type="protein sequence ID" value="RYR04971.1"/>
    <property type="molecule type" value="Genomic_DNA"/>
</dbReference>
<name>A0A444YST3_ARAHY</name>
<organism evidence="2 3">
    <name type="scientific">Arachis hypogaea</name>
    <name type="common">Peanut</name>
    <dbReference type="NCBI Taxonomy" id="3818"/>
    <lineage>
        <taxon>Eukaryota</taxon>
        <taxon>Viridiplantae</taxon>
        <taxon>Streptophyta</taxon>
        <taxon>Embryophyta</taxon>
        <taxon>Tracheophyta</taxon>
        <taxon>Spermatophyta</taxon>
        <taxon>Magnoliopsida</taxon>
        <taxon>eudicotyledons</taxon>
        <taxon>Gunneridae</taxon>
        <taxon>Pentapetalae</taxon>
        <taxon>rosids</taxon>
        <taxon>fabids</taxon>
        <taxon>Fabales</taxon>
        <taxon>Fabaceae</taxon>
        <taxon>Papilionoideae</taxon>
        <taxon>50 kb inversion clade</taxon>
        <taxon>dalbergioids sensu lato</taxon>
        <taxon>Dalbergieae</taxon>
        <taxon>Pterocarpus clade</taxon>
        <taxon>Arachis</taxon>
    </lineage>
</organism>
<evidence type="ECO:0000313" key="2">
    <source>
        <dbReference type="EMBL" id="RYR04971.1"/>
    </source>
</evidence>
<dbReference type="Proteomes" id="UP000289738">
    <property type="component" value="Chromosome B06"/>
</dbReference>
<dbReference type="AlphaFoldDB" id="A0A444YST3"/>
<protein>
    <recommendedName>
        <fullName evidence="1">PB1-like domain-containing protein</fullName>
    </recommendedName>
</protein>
<gene>
    <name evidence="2" type="ORF">Ahy_B06g084786</name>
</gene>
<keyword evidence="3" id="KW-1185">Reference proteome</keyword>
<evidence type="ECO:0000313" key="3">
    <source>
        <dbReference type="Proteomes" id="UP000289738"/>
    </source>
</evidence>
<sequence length="138" mass="15557">MSDRSADVTVTKVPVSSLLRGGEVLEGEGEGIALFGCHLSSSTKMDDHYVVPVFYHRGNFIRRGGSELVYVHGKVEKFLKMDIDFINFEDLITLFKGLGYQSYKTVYCSHSYYNKAVEVYSQSIIQQCRVKNCVSHSV</sequence>
<reference evidence="2 3" key="1">
    <citation type="submission" date="2019-01" db="EMBL/GenBank/DDBJ databases">
        <title>Sequencing of cultivated peanut Arachis hypogaea provides insights into genome evolution and oil improvement.</title>
        <authorList>
            <person name="Chen X."/>
        </authorList>
    </citation>
    <scope>NUCLEOTIDE SEQUENCE [LARGE SCALE GENOMIC DNA]</scope>
    <source>
        <strain evidence="3">cv. Fuhuasheng</strain>
        <tissue evidence="2">Leaves</tissue>
    </source>
</reference>
<dbReference type="InterPro" id="IPR058594">
    <property type="entry name" value="PB1-like_dom_pln"/>
</dbReference>
<accession>A0A444YST3</accession>
<proteinExistence type="predicted"/>
<feature type="domain" description="PB1-like" evidence="1">
    <location>
        <begin position="46"/>
        <end position="107"/>
    </location>
</feature>